<protein>
    <submittedName>
        <fullName evidence="1">Uncharacterized protein</fullName>
    </submittedName>
</protein>
<dbReference type="InterPro" id="IPR021686">
    <property type="entry name" value="DUF3268"/>
</dbReference>
<dbReference type="Pfam" id="PF11672">
    <property type="entry name" value="DUF3268"/>
    <property type="match status" value="1"/>
</dbReference>
<comment type="caution">
    <text evidence="1">The sequence shown here is derived from an EMBL/GenBank/DDBJ whole genome shotgun (WGS) entry which is preliminary data.</text>
</comment>
<evidence type="ECO:0000313" key="1">
    <source>
        <dbReference type="EMBL" id="KAA4632822.1"/>
    </source>
</evidence>
<reference evidence="1" key="1">
    <citation type="journal article" date="2019" name="Nat. Med.">
        <title>A library of human gut bacterial isolates paired with longitudinal multiomics data enables mechanistic microbiome research.</title>
        <authorList>
            <person name="Poyet M."/>
            <person name="Groussin M."/>
            <person name="Gibbons S.M."/>
            <person name="Avila-Pacheco J."/>
            <person name="Jiang X."/>
            <person name="Kearney S.M."/>
            <person name="Perrotta A.R."/>
            <person name="Berdy B."/>
            <person name="Zhao S."/>
            <person name="Lieberman T.D."/>
            <person name="Swanson P.K."/>
            <person name="Smith M."/>
            <person name="Roesemann S."/>
            <person name="Alexander J.E."/>
            <person name="Rich S.A."/>
            <person name="Livny J."/>
            <person name="Vlamakis H."/>
            <person name="Clish C."/>
            <person name="Bullock K."/>
            <person name="Deik A."/>
            <person name="Scott J."/>
            <person name="Pierce K.A."/>
            <person name="Xavier R.J."/>
            <person name="Alm E.J."/>
        </authorList>
    </citation>
    <scope>NUCLEOTIDE SEQUENCE</scope>
    <source>
        <strain evidence="1">BIOML-A13</strain>
    </source>
</reference>
<sequence>HKGTDQALGRLANKQLRVLKHEAHEYFDKIWRFKLMKRTEAYTWLSSVLELPEEYTHIGMFSEKTCRQVIYVSKQLLQKYGIESKTPYCEND</sequence>
<dbReference type="AlphaFoldDB" id="A0A642C454"/>
<accession>A0A642C454</accession>
<proteinExistence type="predicted"/>
<organism evidence="1">
    <name type="scientific">Bacteroides ovatus</name>
    <dbReference type="NCBI Taxonomy" id="28116"/>
    <lineage>
        <taxon>Bacteria</taxon>
        <taxon>Pseudomonadati</taxon>
        <taxon>Bacteroidota</taxon>
        <taxon>Bacteroidia</taxon>
        <taxon>Bacteroidales</taxon>
        <taxon>Bacteroidaceae</taxon>
        <taxon>Bacteroides</taxon>
    </lineage>
</organism>
<feature type="non-terminal residue" evidence="1">
    <location>
        <position position="1"/>
    </location>
</feature>
<gene>
    <name evidence="1" type="ORF">F3B51_28795</name>
</gene>
<dbReference type="EMBL" id="VWFN01000218">
    <property type="protein sequence ID" value="KAA4632822.1"/>
    <property type="molecule type" value="Genomic_DNA"/>
</dbReference>
<name>A0A642C454_BACOV</name>